<evidence type="ECO:0000256" key="1">
    <source>
        <dbReference type="ARBA" id="ARBA00008569"/>
    </source>
</evidence>
<dbReference type="Gene3D" id="3.40.50.150">
    <property type="entry name" value="Vaccinia Virus protein VP39"/>
    <property type="match status" value="1"/>
</dbReference>
<evidence type="ECO:0000313" key="13">
    <source>
        <dbReference type="Proteomes" id="UP001230188"/>
    </source>
</evidence>
<proteinExistence type="inferred from homology"/>
<comment type="catalytic activity">
    <reaction evidence="8">
        <text>4-demethyl-7-[(3S)-3-amino-3-carboxypropyl]wyosine(37) in tRNA(Phe) + S-adenosyl-L-methionine = 7-[(3S)-3-amino-3-carboxypropyl]wyosine(37) in tRNA(Phe) + S-adenosyl-L-homocysteine + H(+)</text>
        <dbReference type="Rhea" id="RHEA:36635"/>
        <dbReference type="Rhea" id="RHEA-COMP:10378"/>
        <dbReference type="Rhea" id="RHEA-COMP:10379"/>
        <dbReference type="ChEBI" id="CHEBI:15378"/>
        <dbReference type="ChEBI" id="CHEBI:57856"/>
        <dbReference type="ChEBI" id="CHEBI:59789"/>
        <dbReference type="ChEBI" id="CHEBI:73543"/>
        <dbReference type="ChEBI" id="CHEBI:73550"/>
        <dbReference type="EC" id="2.1.1.282"/>
    </reaction>
</comment>
<evidence type="ECO:0000256" key="9">
    <source>
        <dbReference type="SAM" id="MobiDB-lite"/>
    </source>
</evidence>
<dbReference type="InterPro" id="IPR036602">
    <property type="entry name" value="tRNA_yW-synthesising-like_sf"/>
</dbReference>
<gene>
    <name evidence="12" type="ORF">CTAYLR_005345</name>
</gene>
<comment type="similarity">
    <text evidence="1">Belongs to the TYW3 family.</text>
</comment>
<dbReference type="CDD" id="cd02440">
    <property type="entry name" value="AdoMet_MTases"/>
    <property type="match status" value="1"/>
</dbReference>
<keyword evidence="5" id="KW-0949">S-adenosyl-L-methionine</keyword>
<keyword evidence="13" id="KW-1185">Reference proteome</keyword>
<evidence type="ECO:0000259" key="11">
    <source>
        <dbReference type="Pfam" id="PF02676"/>
    </source>
</evidence>
<evidence type="ECO:0000259" key="10">
    <source>
        <dbReference type="Pfam" id="PF02475"/>
    </source>
</evidence>
<evidence type="ECO:0000256" key="7">
    <source>
        <dbReference type="ARBA" id="ARBA00030554"/>
    </source>
</evidence>
<feature type="compositionally biased region" description="Acidic residues" evidence="9">
    <location>
        <begin position="1"/>
        <end position="17"/>
    </location>
</feature>
<evidence type="ECO:0000256" key="2">
    <source>
        <dbReference type="ARBA" id="ARBA00012750"/>
    </source>
</evidence>
<evidence type="ECO:0000256" key="5">
    <source>
        <dbReference type="ARBA" id="ARBA00022691"/>
    </source>
</evidence>
<dbReference type="GO" id="GO:0032259">
    <property type="term" value="P:methylation"/>
    <property type="evidence" value="ECO:0007669"/>
    <property type="project" value="UniProtKB-KW"/>
</dbReference>
<accession>A0AAD7U6T3</accession>
<evidence type="ECO:0000313" key="12">
    <source>
        <dbReference type="EMBL" id="KAJ8599342.1"/>
    </source>
</evidence>
<feature type="compositionally biased region" description="Basic and acidic residues" evidence="9">
    <location>
        <begin position="18"/>
        <end position="39"/>
    </location>
</feature>
<organism evidence="12 13">
    <name type="scientific">Chrysophaeum taylorii</name>
    <dbReference type="NCBI Taxonomy" id="2483200"/>
    <lineage>
        <taxon>Eukaryota</taxon>
        <taxon>Sar</taxon>
        <taxon>Stramenopiles</taxon>
        <taxon>Ochrophyta</taxon>
        <taxon>Pelagophyceae</taxon>
        <taxon>Pelagomonadales</taxon>
        <taxon>Pelagomonadaceae</taxon>
        <taxon>Chrysophaeum</taxon>
    </lineage>
</organism>
<dbReference type="EMBL" id="JAQMWT010000572">
    <property type="protein sequence ID" value="KAJ8599342.1"/>
    <property type="molecule type" value="Genomic_DNA"/>
</dbReference>
<evidence type="ECO:0000256" key="6">
    <source>
        <dbReference type="ARBA" id="ARBA00022694"/>
    </source>
</evidence>
<dbReference type="Pfam" id="PF02475">
    <property type="entry name" value="TRM5-TYW2_MTfase"/>
    <property type="match status" value="1"/>
</dbReference>
<keyword evidence="3" id="KW-0489">Methyltransferase</keyword>
<evidence type="ECO:0000256" key="8">
    <source>
        <dbReference type="ARBA" id="ARBA00049202"/>
    </source>
</evidence>
<keyword evidence="4" id="KW-0808">Transferase</keyword>
<dbReference type="SUPFAM" id="SSF111278">
    <property type="entry name" value="SSo0622-like"/>
    <property type="match status" value="1"/>
</dbReference>
<dbReference type="GO" id="GO:0008033">
    <property type="term" value="P:tRNA processing"/>
    <property type="evidence" value="ECO:0007669"/>
    <property type="project" value="UniProtKB-KW"/>
</dbReference>
<sequence length="488" mass="52837">MPEEEEEEVILSSDEEGGGQREKAFARAKESALGKRDKSGAGAIDPRAVSVCAAINSNPAWYTTSSCAGRCFVWRGVGGKATEEFARGRVSHELIDLAYLTGDKPEEADGFRSAPLGGESGVWLRYEPFIVHVRCRTGRAARKLVRCARSVFKNVGLQGDVVAVVGDEGLEMPLVAPSGASLAADAAWLVEVVNEKHQRNWAKIERFERAILAEPRDERTPRFDVIGDVAVARTDDSADRVLASNKKIRVVAVAAERLHGDERAPAAPLRIVAGARRSPLVTTHVEAGVRIIVDLDATFFSPRMALERTRICKSVKPGERVLSLFAGCGPEALGIAARTRCASVRAVELAPVAARCCRRGLDALRRAAPDRAAVLTVVEADVLEDLATLRAEQRRFDRILAPRPKHPVDGDVADGRGRDVLDALFHVADPAGAVVHWTDFAADWELPTCARTRAFLAHACADHELECDVLYSGRAGPSVAKRQKKDAE</sequence>
<feature type="domain" description="tRNA wybutosine-synthesizing protein" evidence="11">
    <location>
        <begin position="32"/>
        <end position="211"/>
    </location>
</feature>
<dbReference type="AlphaFoldDB" id="A0AAD7U6T3"/>
<dbReference type="GO" id="GO:0008168">
    <property type="term" value="F:methyltransferase activity"/>
    <property type="evidence" value="ECO:0007669"/>
    <property type="project" value="UniProtKB-KW"/>
</dbReference>
<dbReference type="PANTHER" id="PTHR48418:SF1">
    <property type="entry name" value="TRNA WYBUTOSINE-SYNTHESIZING PROTEIN 3"/>
    <property type="match status" value="1"/>
</dbReference>
<dbReference type="InterPro" id="IPR029063">
    <property type="entry name" value="SAM-dependent_MTases_sf"/>
</dbReference>
<dbReference type="Proteomes" id="UP001230188">
    <property type="component" value="Unassembled WGS sequence"/>
</dbReference>
<feature type="region of interest" description="Disordered" evidence="9">
    <location>
        <begin position="1"/>
        <end position="41"/>
    </location>
</feature>
<dbReference type="InterPro" id="IPR056743">
    <property type="entry name" value="TRM5-TYW2-like_MTfase"/>
</dbReference>
<dbReference type="SUPFAM" id="SSF53335">
    <property type="entry name" value="S-adenosyl-L-methionine-dependent methyltransferases"/>
    <property type="match status" value="1"/>
</dbReference>
<evidence type="ECO:0000256" key="3">
    <source>
        <dbReference type="ARBA" id="ARBA00022603"/>
    </source>
</evidence>
<comment type="caution">
    <text evidence="12">The sequence shown here is derived from an EMBL/GenBank/DDBJ whole genome shotgun (WGS) entry which is preliminary data.</text>
</comment>
<dbReference type="Gene3D" id="3.30.1960.10">
    <property type="entry name" value="tRNA wybutosine-synthesizing-like"/>
    <property type="match status" value="1"/>
</dbReference>
<reference evidence="12" key="1">
    <citation type="submission" date="2023-01" db="EMBL/GenBank/DDBJ databases">
        <title>Metagenome sequencing of chrysophaentin producing Chrysophaeum taylorii.</title>
        <authorList>
            <person name="Davison J."/>
            <person name="Bewley C."/>
        </authorList>
    </citation>
    <scope>NUCLEOTIDE SEQUENCE</scope>
    <source>
        <strain evidence="12">NIES-1699</strain>
    </source>
</reference>
<dbReference type="EC" id="2.1.1.282" evidence="2"/>
<name>A0AAD7U6T3_9STRA</name>
<feature type="domain" description="TRM5/TYW2-like methyltransferase" evidence="10">
    <location>
        <begin position="282"/>
        <end position="361"/>
    </location>
</feature>
<dbReference type="Pfam" id="PF02676">
    <property type="entry name" value="TYW3"/>
    <property type="match status" value="1"/>
</dbReference>
<dbReference type="PANTHER" id="PTHR48418">
    <property type="entry name" value="TRNA WYBUTOSINE-SYNTHESIZING PROTEIN 3"/>
    <property type="match status" value="1"/>
</dbReference>
<evidence type="ECO:0000256" key="4">
    <source>
        <dbReference type="ARBA" id="ARBA00022679"/>
    </source>
</evidence>
<keyword evidence="6" id="KW-0819">tRNA processing</keyword>
<dbReference type="InterPro" id="IPR003827">
    <property type="entry name" value="tRNA_yW-synthesising"/>
</dbReference>
<protein>
    <recommendedName>
        <fullName evidence="2">tRNA(Phe) 7-[(3-amino-3-carboxypropyl)-4-demethylwyosine(37)-N(4)]-methyltransferase</fullName>
        <ecNumber evidence="2">2.1.1.282</ecNumber>
    </recommendedName>
    <alternativeName>
        <fullName evidence="7">tRNA(Phe) 7-((3-amino-3-carboxypropyl)-4-demethylwyosine(37)-N(4))-methyltransferase</fullName>
    </alternativeName>
</protein>